<name>A0A4D9EUW8_9SAUR</name>
<dbReference type="InterPro" id="IPR028258">
    <property type="entry name" value="Sec3-PIP2_bind"/>
</dbReference>
<evidence type="ECO:0000313" key="3">
    <source>
        <dbReference type="Proteomes" id="UP000297703"/>
    </source>
</evidence>
<evidence type="ECO:0000313" key="2">
    <source>
        <dbReference type="EMBL" id="TFK11032.1"/>
    </source>
</evidence>
<feature type="domain" description="Exocyst complex component Sec3 PIP2-binding N-terminal" evidence="1">
    <location>
        <begin position="15"/>
        <end position="91"/>
    </location>
</feature>
<dbReference type="Gene3D" id="2.30.29.90">
    <property type="match status" value="1"/>
</dbReference>
<evidence type="ECO:0000259" key="1">
    <source>
        <dbReference type="SMART" id="SM01313"/>
    </source>
</evidence>
<dbReference type="OrthoDB" id="8734520at2759"/>
<keyword evidence="2" id="KW-0808">Transferase</keyword>
<dbReference type="Proteomes" id="UP000297703">
    <property type="component" value="Unassembled WGS sequence"/>
</dbReference>
<reference evidence="2 3" key="2">
    <citation type="submission" date="2019-04" db="EMBL/GenBank/DDBJ databases">
        <title>The genome sequence of big-headed turtle.</title>
        <authorList>
            <person name="Gong S."/>
        </authorList>
    </citation>
    <scope>NUCLEOTIDE SEQUENCE [LARGE SCALE GENOMIC DNA]</scope>
    <source>
        <strain evidence="2">DO16091913</strain>
        <tissue evidence="2">Muscle</tissue>
    </source>
</reference>
<keyword evidence="2" id="KW-0418">Kinase</keyword>
<sequence>MAGIMDITIPVTREKDVKITYLITVEEKTSIQYKIDCMWLLKDLTLIDGKEAMQDCPKFDMHFEHVYSWEAFSTAAKYAFTRCIRKMSKIHYRRDMEFVNFDDDYMSDTGLFQVSEDIMLALKLCIQVLNCACLLGCL</sequence>
<protein>
    <submittedName>
        <fullName evidence="2">Dual specificity mitogen-activated protein kinase kinase 3</fullName>
    </submittedName>
</protein>
<dbReference type="STRING" id="55544.A0A4D9EUW8"/>
<dbReference type="EMBL" id="QXTE01000037">
    <property type="protein sequence ID" value="TFK11032.1"/>
    <property type="molecule type" value="Genomic_DNA"/>
</dbReference>
<dbReference type="AlphaFoldDB" id="A0A4D9EUW8"/>
<keyword evidence="3" id="KW-1185">Reference proteome</keyword>
<dbReference type="SMART" id="SM01313">
    <property type="entry name" value="Sec3-PIP2_bind"/>
    <property type="match status" value="1"/>
</dbReference>
<gene>
    <name evidence="2" type="ORF">DR999_PMT05848</name>
</gene>
<proteinExistence type="predicted"/>
<comment type="caution">
    <text evidence="2">The sequence shown here is derived from an EMBL/GenBank/DDBJ whole genome shotgun (WGS) entry which is preliminary data.</text>
</comment>
<organism evidence="2 3">
    <name type="scientific">Platysternon megacephalum</name>
    <name type="common">big-headed turtle</name>
    <dbReference type="NCBI Taxonomy" id="55544"/>
    <lineage>
        <taxon>Eukaryota</taxon>
        <taxon>Metazoa</taxon>
        <taxon>Chordata</taxon>
        <taxon>Craniata</taxon>
        <taxon>Vertebrata</taxon>
        <taxon>Euteleostomi</taxon>
        <taxon>Archelosauria</taxon>
        <taxon>Testudinata</taxon>
        <taxon>Testudines</taxon>
        <taxon>Cryptodira</taxon>
        <taxon>Durocryptodira</taxon>
        <taxon>Testudinoidea</taxon>
        <taxon>Platysternidae</taxon>
        <taxon>Platysternon</taxon>
    </lineage>
</organism>
<reference evidence="2 3" key="1">
    <citation type="submission" date="2019-04" db="EMBL/GenBank/DDBJ databases">
        <title>Draft genome of the big-headed turtle Platysternon megacephalum.</title>
        <authorList>
            <person name="Gong S."/>
        </authorList>
    </citation>
    <scope>NUCLEOTIDE SEQUENCE [LARGE SCALE GENOMIC DNA]</scope>
    <source>
        <strain evidence="2">DO16091913</strain>
        <tissue evidence="2">Muscle</tissue>
    </source>
</reference>
<accession>A0A4D9EUW8</accession>
<dbReference type="Pfam" id="PF15277">
    <property type="entry name" value="Sec3-PIP2_bind"/>
    <property type="match status" value="1"/>
</dbReference>
<dbReference type="GO" id="GO:0016301">
    <property type="term" value="F:kinase activity"/>
    <property type="evidence" value="ECO:0007669"/>
    <property type="project" value="UniProtKB-KW"/>
</dbReference>